<dbReference type="KEGG" id="pcy:PCYB_146030"/>
<proteinExistence type="predicted"/>
<dbReference type="RefSeq" id="XP_004225121.1">
    <property type="nucleotide sequence ID" value="XM_004225073.1"/>
</dbReference>
<evidence type="ECO:0000256" key="1">
    <source>
        <dbReference type="SAM" id="MobiDB-lite"/>
    </source>
</evidence>
<dbReference type="PhylomeDB" id="K6UZ20"/>
<dbReference type="EMBL" id="DF157106">
    <property type="protein sequence ID" value="GAB69174.1"/>
    <property type="molecule type" value="Genomic_DNA"/>
</dbReference>
<gene>
    <name evidence="3" type="ORF">PCYB_146030</name>
</gene>
<feature type="compositionally biased region" description="Low complexity" evidence="1">
    <location>
        <begin position="51"/>
        <end position="60"/>
    </location>
</feature>
<protein>
    <recommendedName>
        <fullName evidence="5">Pv-fam-d protein</fullName>
    </recommendedName>
</protein>
<dbReference type="GeneID" id="14695556"/>
<sequence length="189" mass="22038">MKNVMRLCVWLLILAYWATLRCRRVCERAARDNYIGAAILSSGLHSGLSSGLPSDLPSDLPSRDEHPPSHYRRRKTNNRSRNLLFLKNKLKEIWDKFTTRGSHYFNKPSKEKQNGFNLKKAIHRFTQKGENEIITKVVVRNSTVISPTLLSNLLKRENIQTIRYKDINSVIYSLVSFGTKWLKMRKETF</sequence>
<feature type="signal peptide" evidence="2">
    <location>
        <begin position="1"/>
        <end position="22"/>
    </location>
</feature>
<accession>K6UZ20</accession>
<keyword evidence="2" id="KW-0732">Signal</keyword>
<evidence type="ECO:0000313" key="3">
    <source>
        <dbReference type="EMBL" id="GAB69174.1"/>
    </source>
</evidence>
<feature type="chain" id="PRO_5003895241" description="Pv-fam-d protein" evidence="2">
    <location>
        <begin position="23"/>
        <end position="189"/>
    </location>
</feature>
<feature type="region of interest" description="Disordered" evidence="1">
    <location>
        <begin position="51"/>
        <end position="74"/>
    </location>
</feature>
<evidence type="ECO:0000256" key="2">
    <source>
        <dbReference type="SAM" id="SignalP"/>
    </source>
</evidence>
<dbReference type="VEuPathDB" id="PlasmoDB:PCYB_146030"/>
<organism evidence="3 4">
    <name type="scientific">Plasmodium cynomolgi (strain B)</name>
    <dbReference type="NCBI Taxonomy" id="1120755"/>
    <lineage>
        <taxon>Eukaryota</taxon>
        <taxon>Sar</taxon>
        <taxon>Alveolata</taxon>
        <taxon>Apicomplexa</taxon>
        <taxon>Aconoidasida</taxon>
        <taxon>Haemosporida</taxon>
        <taxon>Plasmodiidae</taxon>
        <taxon>Plasmodium</taxon>
        <taxon>Plasmodium (Plasmodium)</taxon>
    </lineage>
</organism>
<dbReference type="Proteomes" id="UP000006319">
    <property type="component" value="Chromosome 14"/>
</dbReference>
<keyword evidence="4" id="KW-1185">Reference proteome</keyword>
<dbReference type="AlphaFoldDB" id="K6UZ20"/>
<evidence type="ECO:0008006" key="5">
    <source>
        <dbReference type="Google" id="ProtNLM"/>
    </source>
</evidence>
<name>K6UZ20_PLACD</name>
<reference evidence="3 4" key="1">
    <citation type="journal article" date="2012" name="Nat. Genet.">
        <title>Plasmodium cynomolgi genome sequences provide insight into Plasmodium vivax and the monkey malaria clade.</title>
        <authorList>
            <person name="Tachibana S."/>
            <person name="Sullivan S.A."/>
            <person name="Kawai S."/>
            <person name="Nakamura S."/>
            <person name="Kim H.R."/>
            <person name="Goto N."/>
            <person name="Arisue N."/>
            <person name="Palacpac N.M.Q."/>
            <person name="Honma H."/>
            <person name="Yagi M."/>
            <person name="Tougan T."/>
            <person name="Katakai Y."/>
            <person name="Kaneko O."/>
            <person name="Mita T."/>
            <person name="Kita K."/>
            <person name="Yasutomi Y."/>
            <person name="Sutton P.L."/>
            <person name="Shakhbatyan R."/>
            <person name="Horii T."/>
            <person name="Yasunaga T."/>
            <person name="Barnwell J.W."/>
            <person name="Escalante A.A."/>
            <person name="Carlton J.M."/>
            <person name="Tanabe K."/>
        </authorList>
    </citation>
    <scope>NUCLEOTIDE SEQUENCE [LARGE SCALE GENOMIC DNA]</scope>
    <source>
        <strain evidence="3 4">B</strain>
    </source>
</reference>
<evidence type="ECO:0000313" key="4">
    <source>
        <dbReference type="Proteomes" id="UP000006319"/>
    </source>
</evidence>